<evidence type="ECO:0000313" key="6">
    <source>
        <dbReference type="EMBL" id="NYH54927.1"/>
    </source>
</evidence>
<keyword evidence="3" id="KW-0804">Transcription</keyword>
<dbReference type="RefSeq" id="WP_206057611.1">
    <property type="nucleotide sequence ID" value="NZ_JACCHL010000001.1"/>
</dbReference>
<evidence type="ECO:0000259" key="5">
    <source>
        <dbReference type="PROSITE" id="PS50977"/>
    </source>
</evidence>
<dbReference type="PROSITE" id="PS50977">
    <property type="entry name" value="HTH_TETR_2"/>
    <property type="match status" value="1"/>
</dbReference>
<dbReference type="Pfam" id="PF17754">
    <property type="entry name" value="TetR_C_14"/>
    <property type="match status" value="1"/>
</dbReference>
<gene>
    <name evidence="6" type="ORF">HNR06_004516</name>
    <name evidence="7" type="ORF">NOSIN_07540</name>
</gene>
<dbReference type="Proteomes" id="UP000584931">
    <property type="component" value="Unassembled WGS sequence"/>
</dbReference>
<dbReference type="Gene3D" id="1.10.357.10">
    <property type="entry name" value="Tetracycline Repressor, domain 2"/>
    <property type="match status" value="1"/>
</dbReference>
<dbReference type="InterPro" id="IPR050109">
    <property type="entry name" value="HTH-type_TetR-like_transc_reg"/>
</dbReference>
<keyword evidence="1" id="KW-0805">Transcription regulation</keyword>
<evidence type="ECO:0000256" key="4">
    <source>
        <dbReference type="PROSITE-ProRule" id="PRU00335"/>
    </source>
</evidence>
<protein>
    <submittedName>
        <fullName evidence="6">AcrR family transcriptional regulator</fullName>
    </submittedName>
    <submittedName>
        <fullName evidence="7">TetR family transcriptional regulator</fullName>
    </submittedName>
</protein>
<dbReference type="Gene3D" id="1.10.10.60">
    <property type="entry name" value="Homeodomain-like"/>
    <property type="match status" value="1"/>
</dbReference>
<dbReference type="GO" id="GO:0003700">
    <property type="term" value="F:DNA-binding transcription factor activity"/>
    <property type="evidence" value="ECO:0007669"/>
    <property type="project" value="TreeGrafter"/>
</dbReference>
<dbReference type="EMBL" id="JACCHL010000001">
    <property type="protein sequence ID" value="NYH54927.1"/>
    <property type="molecule type" value="Genomic_DNA"/>
</dbReference>
<dbReference type="InterPro" id="IPR009057">
    <property type="entry name" value="Homeodomain-like_sf"/>
</dbReference>
<sequence>MDRTQGLRERKKDETRRAVYTAAMRLTVEHGFDQVTVEAIAEAANISRRTFSNYFACKEDAVLYGERLYTRSLVRALRERPAHEGAWTALRASARDLYVSWDCRPDRGWALRTRLARKHPSLLARQLTNHATLARDLEEALAGRVRPNGIRPELLVAVFLSGLRVGLNTWIDEEEAQDPLRFVEEALDEVEAPFGR</sequence>
<dbReference type="STRING" id="501010.NOSIN_07540"/>
<feature type="domain" description="HTH tetR-type" evidence="5">
    <location>
        <begin position="13"/>
        <end position="73"/>
    </location>
</feature>
<comment type="caution">
    <text evidence="7">The sequence shown here is derived from an EMBL/GenBank/DDBJ whole genome shotgun (WGS) entry which is preliminary data.</text>
</comment>
<reference evidence="6 9" key="3">
    <citation type="submission" date="2020-07" db="EMBL/GenBank/DDBJ databases">
        <title>Sequencing the genomes of 1000 actinobacteria strains.</title>
        <authorList>
            <person name="Klenk H.-P."/>
        </authorList>
    </citation>
    <scope>NUCLEOTIDE SEQUENCE [LARGE SCALE GENOMIC DNA]</scope>
    <source>
        <strain evidence="6 9">DSM 45278</strain>
    </source>
</reference>
<evidence type="ECO:0000256" key="1">
    <source>
        <dbReference type="ARBA" id="ARBA00023015"/>
    </source>
</evidence>
<evidence type="ECO:0000313" key="8">
    <source>
        <dbReference type="Proteomes" id="UP000189004"/>
    </source>
</evidence>
<reference evidence="7" key="1">
    <citation type="submission" date="2016-08" db="EMBL/GenBank/DDBJ databases">
        <authorList>
            <person name="Seilhamer J.J."/>
        </authorList>
    </citation>
    <scope>NUCLEOTIDE SEQUENCE [LARGE SCALE GENOMIC DNA]</scope>
    <source>
        <strain evidence="7">UTMC102</strain>
    </source>
</reference>
<evidence type="ECO:0000313" key="7">
    <source>
        <dbReference type="EMBL" id="OOC53669.1"/>
    </source>
</evidence>
<dbReference type="Proteomes" id="UP000189004">
    <property type="component" value="Unassembled WGS sequence"/>
</dbReference>
<dbReference type="AlphaFoldDB" id="A0A1V3BZK6"/>
<evidence type="ECO:0000313" key="9">
    <source>
        <dbReference type="Proteomes" id="UP000584931"/>
    </source>
</evidence>
<evidence type="ECO:0000256" key="3">
    <source>
        <dbReference type="ARBA" id="ARBA00023163"/>
    </source>
</evidence>
<dbReference type="PANTHER" id="PTHR30055">
    <property type="entry name" value="HTH-TYPE TRANSCRIPTIONAL REGULATOR RUTR"/>
    <property type="match status" value="1"/>
</dbReference>
<dbReference type="InterPro" id="IPR041347">
    <property type="entry name" value="MftR_C"/>
</dbReference>
<evidence type="ECO:0000256" key="2">
    <source>
        <dbReference type="ARBA" id="ARBA00023125"/>
    </source>
</evidence>
<keyword evidence="2 4" id="KW-0238">DNA-binding</keyword>
<dbReference type="Pfam" id="PF00440">
    <property type="entry name" value="TetR_N"/>
    <property type="match status" value="1"/>
</dbReference>
<dbReference type="PANTHER" id="PTHR30055:SF238">
    <property type="entry name" value="MYCOFACTOCIN BIOSYNTHESIS TRANSCRIPTIONAL REGULATOR MFTR-RELATED"/>
    <property type="match status" value="1"/>
</dbReference>
<dbReference type="SUPFAM" id="SSF46689">
    <property type="entry name" value="Homeodomain-like"/>
    <property type="match status" value="1"/>
</dbReference>
<dbReference type="GO" id="GO:0000976">
    <property type="term" value="F:transcription cis-regulatory region binding"/>
    <property type="evidence" value="ECO:0007669"/>
    <property type="project" value="TreeGrafter"/>
</dbReference>
<feature type="DNA-binding region" description="H-T-H motif" evidence="4">
    <location>
        <begin position="36"/>
        <end position="55"/>
    </location>
</feature>
<accession>A0A7Y9XHP6</accession>
<proteinExistence type="predicted"/>
<name>A0A1V3BZK6_9ACTN</name>
<dbReference type="InterPro" id="IPR001647">
    <property type="entry name" value="HTH_TetR"/>
</dbReference>
<keyword evidence="8" id="KW-1185">Reference proteome</keyword>
<organism evidence="7 8">
    <name type="scientific">Nocardiopsis sinuspersici</name>
    <dbReference type="NCBI Taxonomy" id="501010"/>
    <lineage>
        <taxon>Bacteria</taxon>
        <taxon>Bacillati</taxon>
        <taxon>Actinomycetota</taxon>
        <taxon>Actinomycetes</taxon>
        <taxon>Streptosporangiales</taxon>
        <taxon>Nocardiopsidaceae</taxon>
        <taxon>Nocardiopsis</taxon>
    </lineage>
</organism>
<reference evidence="8" key="2">
    <citation type="submission" date="2016-08" db="EMBL/GenBank/DDBJ databases">
        <authorList>
            <person name="Tokovenko B."/>
            <person name="Kalinowski J."/>
        </authorList>
    </citation>
    <scope>NUCLEOTIDE SEQUENCE [LARGE SCALE GENOMIC DNA]</scope>
    <source>
        <strain evidence="8">UTMC102</strain>
    </source>
</reference>
<dbReference type="EMBL" id="MCOK01000001">
    <property type="protein sequence ID" value="OOC53669.1"/>
    <property type="molecule type" value="Genomic_DNA"/>
</dbReference>
<accession>A0A1V3BZK6</accession>